<keyword evidence="15" id="KW-1185">Reference proteome</keyword>
<evidence type="ECO:0000256" key="9">
    <source>
        <dbReference type="ARBA" id="ARBA00023010"/>
    </source>
</evidence>
<evidence type="ECO:0000256" key="5">
    <source>
        <dbReference type="ARBA" id="ARBA00022692"/>
    </source>
</evidence>
<dbReference type="GO" id="GO:0030150">
    <property type="term" value="P:protein import into mitochondrial matrix"/>
    <property type="evidence" value="ECO:0007669"/>
    <property type="project" value="TreeGrafter"/>
</dbReference>
<evidence type="ECO:0000256" key="1">
    <source>
        <dbReference type="ARBA" id="ARBA00002959"/>
    </source>
</evidence>
<evidence type="ECO:0000256" key="7">
    <source>
        <dbReference type="ARBA" id="ARBA00022927"/>
    </source>
</evidence>
<keyword evidence="5 13" id="KW-0812">Transmembrane</keyword>
<protein>
    <recommendedName>
        <fullName evidence="16">Mitochondrial import inner membrane translocase subunit TIM17</fullName>
    </recommendedName>
</protein>
<keyword evidence="9" id="KW-0811">Translocation</keyword>
<evidence type="ECO:0000256" key="8">
    <source>
        <dbReference type="ARBA" id="ARBA00022989"/>
    </source>
</evidence>
<keyword evidence="8 13" id="KW-1133">Transmembrane helix</keyword>
<dbReference type="GO" id="GO:0008320">
    <property type="term" value="F:protein transmembrane transporter activity"/>
    <property type="evidence" value="ECO:0007669"/>
    <property type="project" value="TreeGrafter"/>
</dbReference>
<gene>
    <name evidence="14" type="ORF">V9T40_004061</name>
</gene>
<keyword evidence="7" id="KW-0653">Protein transport</keyword>
<accession>A0AAN9TE66</accession>
<evidence type="ECO:0000313" key="14">
    <source>
        <dbReference type="EMBL" id="KAK7586185.1"/>
    </source>
</evidence>
<keyword evidence="6" id="KW-0999">Mitochondrion inner membrane</keyword>
<dbReference type="Proteomes" id="UP001367676">
    <property type="component" value="Unassembled WGS sequence"/>
</dbReference>
<comment type="subcellular location">
    <subcellularLocation>
        <location evidence="2">Mitochondrion inner membrane</location>
        <topology evidence="2">Multi-pass membrane protein</topology>
    </subcellularLocation>
</comment>
<evidence type="ECO:0008006" key="16">
    <source>
        <dbReference type="Google" id="ProtNLM"/>
    </source>
</evidence>
<evidence type="ECO:0000313" key="15">
    <source>
        <dbReference type="Proteomes" id="UP001367676"/>
    </source>
</evidence>
<evidence type="ECO:0000256" key="12">
    <source>
        <dbReference type="SAM" id="MobiDB-lite"/>
    </source>
</evidence>
<feature type="transmembrane region" description="Helical" evidence="13">
    <location>
        <begin position="66"/>
        <end position="83"/>
    </location>
</feature>
<keyword evidence="10" id="KW-0496">Mitochondrion</keyword>
<dbReference type="GO" id="GO:0005744">
    <property type="term" value="C:TIM23 mitochondrial import inner membrane translocase complex"/>
    <property type="evidence" value="ECO:0007669"/>
    <property type="project" value="TreeGrafter"/>
</dbReference>
<evidence type="ECO:0000256" key="6">
    <source>
        <dbReference type="ARBA" id="ARBA00022792"/>
    </source>
</evidence>
<comment type="similarity">
    <text evidence="3">Belongs to the Tim17/Tim22/Tim23 family.</text>
</comment>
<evidence type="ECO:0000256" key="13">
    <source>
        <dbReference type="SAM" id="Phobius"/>
    </source>
</evidence>
<evidence type="ECO:0000256" key="10">
    <source>
        <dbReference type="ARBA" id="ARBA00023128"/>
    </source>
</evidence>
<sequence>MEEHVREPCPWRIVDDCGGAFAMGCIGGSIFQFVKGFRNAPKGIGRRFQGSVTAIQQRAPVIGGNFAVWGGVFSVIDCSLVYMRKKEDPWNSIISGAATGGILAARNGVPTMIGSAVFGGCILALIEGVSILMNRFTADQMRQQSQVFEDPSVLGPSPNPYGSPPPYQQM</sequence>
<dbReference type="Pfam" id="PF02466">
    <property type="entry name" value="Tim17"/>
    <property type="match status" value="1"/>
</dbReference>
<feature type="transmembrane region" description="Helical" evidence="13">
    <location>
        <begin position="112"/>
        <end position="133"/>
    </location>
</feature>
<keyword evidence="11 13" id="KW-0472">Membrane</keyword>
<organism evidence="14 15">
    <name type="scientific">Parthenolecanium corni</name>
    <dbReference type="NCBI Taxonomy" id="536013"/>
    <lineage>
        <taxon>Eukaryota</taxon>
        <taxon>Metazoa</taxon>
        <taxon>Ecdysozoa</taxon>
        <taxon>Arthropoda</taxon>
        <taxon>Hexapoda</taxon>
        <taxon>Insecta</taxon>
        <taxon>Pterygota</taxon>
        <taxon>Neoptera</taxon>
        <taxon>Paraneoptera</taxon>
        <taxon>Hemiptera</taxon>
        <taxon>Sternorrhyncha</taxon>
        <taxon>Coccoidea</taxon>
        <taxon>Coccidae</taxon>
        <taxon>Parthenolecanium</taxon>
    </lineage>
</organism>
<keyword evidence="4" id="KW-0813">Transport</keyword>
<evidence type="ECO:0000256" key="4">
    <source>
        <dbReference type="ARBA" id="ARBA00022448"/>
    </source>
</evidence>
<dbReference type="AlphaFoldDB" id="A0AAN9TE66"/>
<evidence type="ECO:0000256" key="11">
    <source>
        <dbReference type="ARBA" id="ARBA00023136"/>
    </source>
</evidence>
<name>A0AAN9TE66_9HEMI</name>
<evidence type="ECO:0000256" key="3">
    <source>
        <dbReference type="ARBA" id="ARBA00008444"/>
    </source>
</evidence>
<evidence type="ECO:0000256" key="2">
    <source>
        <dbReference type="ARBA" id="ARBA00004448"/>
    </source>
</evidence>
<feature type="region of interest" description="Disordered" evidence="12">
    <location>
        <begin position="149"/>
        <end position="170"/>
    </location>
</feature>
<dbReference type="PANTHER" id="PTHR10485">
    <property type="entry name" value="MITOCHONDRIAL IMPORT INNER MEMBRANE TRANSLOCASE SUBUNIT TIM-17"/>
    <property type="match status" value="1"/>
</dbReference>
<comment type="function">
    <text evidence="1">Essential component of the TIM23 complex, a complex that mediates the translocation of transit peptide-containing proteins across the mitochondrial inner membrane.</text>
</comment>
<dbReference type="PANTHER" id="PTHR10485:SF0">
    <property type="entry name" value="AT05822P-RELATED"/>
    <property type="match status" value="1"/>
</dbReference>
<feature type="compositionally biased region" description="Pro residues" evidence="12">
    <location>
        <begin position="157"/>
        <end position="170"/>
    </location>
</feature>
<comment type="caution">
    <text evidence="14">The sequence shown here is derived from an EMBL/GenBank/DDBJ whole genome shotgun (WGS) entry which is preliminary data.</text>
</comment>
<reference evidence="14 15" key="1">
    <citation type="submission" date="2024-03" db="EMBL/GenBank/DDBJ databases">
        <title>Adaptation during the transition from Ophiocordyceps entomopathogen to insect associate is accompanied by gene loss and intensified selection.</title>
        <authorList>
            <person name="Ward C.M."/>
            <person name="Onetto C.A."/>
            <person name="Borneman A.R."/>
        </authorList>
    </citation>
    <scope>NUCLEOTIDE SEQUENCE [LARGE SCALE GENOMIC DNA]</scope>
    <source>
        <strain evidence="14">AWRI1</strain>
        <tissue evidence="14">Single Adult Female</tissue>
    </source>
</reference>
<dbReference type="EMBL" id="JBBCAQ010000027">
    <property type="protein sequence ID" value="KAK7586185.1"/>
    <property type="molecule type" value="Genomic_DNA"/>
</dbReference>
<proteinExistence type="inferred from homology"/>